<comment type="caution">
    <text evidence="2">The sequence shown here is derived from an EMBL/GenBank/DDBJ whole genome shotgun (WGS) entry which is preliminary data.</text>
</comment>
<dbReference type="Proteomes" id="UP001054252">
    <property type="component" value="Unassembled WGS sequence"/>
</dbReference>
<proteinExistence type="predicted"/>
<dbReference type="AlphaFoldDB" id="A0AAV5K1Y2"/>
<organism evidence="2 3">
    <name type="scientific">Rubroshorea leprosula</name>
    <dbReference type="NCBI Taxonomy" id="152421"/>
    <lineage>
        <taxon>Eukaryota</taxon>
        <taxon>Viridiplantae</taxon>
        <taxon>Streptophyta</taxon>
        <taxon>Embryophyta</taxon>
        <taxon>Tracheophyta</taxon>
        <taxon>Spermatophyta</taxon>
        <taxon>Magnoliopsida</taxon>
        <taxon>eudicotyledons</taxon>
        <taxon>Gunneridae</taxon>
        <taxon>Pentapetalae</taxon>
        <taxon>rosids</taxon>
        <taxon>malvids</taxon>
        <taxon>Malvales</taxon>
        <taxon>Dipterocarpaceae</taxon>
        <taxon>Rubroshorea</taxon>
    </lineage>
</organism>
<feature type="coiled-coil region" evidence="1">
    <location>
        <begin position="15"/>
        <end position="70"/>
    </location>
</feature>
<gene>
    <name evidence="2" type="ORF">SLEP1_g30951</name>
</gene>
<evidence type="ECO:0000313" key="3">
    <source>
        <dbReference type="Proteomes" id="UP001054252"/>
    </source>
</evidence>
<protein>
    <submittedName>
        <fullName evidence="2">Uncharacterized protein</fullName>
    </submittedName>
</protein>
<reference evidence="2 3" key="1">
    <citation type="journal article" date="2021" name="Commun. Biol.">
        <title>The genome of Shorea leprosula (Dipterocarpaceae) highlights the ecological relevance of drought in aseasonal tropical rainforests.</title>
        <authorList>
            <person name="Ng K.K.S."/>
            <person name="Kobayashi M.J."/>
            <person name="Fawcett J.A."/>
            <person name="Hatakeyama M."/>
            <person name="Paape T."/>
            <person name="Ng C.H."/>
            <person name="Ang C.C."/>
            <person name="Tnah L.H."/>
            <person name="Lee C.T."/>
            <person name="Nishiyama T."/>
            <person name="Sese J."/>
            <person name="O'Brien M.J."/>
            <person name="Copetti D."/>
            <person name="Mohd Noor M.I."/>
            <person name="Ong R.C."/>
            <person name="Putra M."/>
            <person name="Sireger I.Z."/>
            <person name="Indrioko S."/>
            <person name="Kosugi Y."/>
            <person name="Izuno A."/>
            <person name="Isagi Y."/>
            <person name="Lee S.L."/>
            <person name="Shimizu K.K."/>
        </authorList>
    </citation>
    <scope>NUCLEOTIDE SEQUENCE [LARGE SCALE GENOMIC DNA]</scope>
    <source>
        <strain evidence="2">214</strain>
    </source>
</reference>
<keyword evidence="3" id="KW-1185">Reference proteome</keyword>
<evidence type="ECO:0000256" key="1">
    <source>
        <dbReference type="SAM" id="Coils"/>
    </source>
</evidence>
<keyword evidence="1" id="KW-0175">Coiled coil</keyword>
<sequence>MEGTRETHSGRLRRSRKLKRTLRRIKAKAAAAKAEITRVREETAGMVAAMEDLKLEIDLLKSALRQHSEDMLLISEAVDTVTQIILQL</sequence>
<accession>A0AAV5K1Y2</accession>
<dbReference type="EMBL" id="BPVZ01000056">
    <property type="protein sequence ID" value="GKV20904.1"/>
    <property type="molecule type" value="Genomic_DNA"/>
</dbReference>
<evidence type="ECO:0000313" key="2">
    <source>
        <dbReference type="EMBL" id="GKV20904.1"/>
    </source>
</evidence>
<name>A0AAV5K1Y2_9ROSI</name>